<evidence type="ECO:0000259" key="17">
    <source>
        <dbReference type="PROSITE" id="PS50011"/>
    </source>
</evidence>
<evidence type="ECO:0000256" key="9">
    <source>
        <dbReference type="ARBA" id="ARBA00022840"/>
    </source>
</evidence>
<evidence type="ECO:0000256" key="15">
    <source>
        <dbReference type="RuleBase" id="RU000304"/>
    </source>
</evidence>
<dbReference type="GO" id="GO:0004674">
    <property type="term" value="F:protein serine/threonine kinase activity"/>
    <property type="evidence" value="ECO:0007669"/>
    <property type="project" value="UniProtKB-KW"/>
</dbReference>
<dbReference type="InterPro" id="IPR011009">
    <property type="entry name" value="Kinase-like_dom_sf"/>
</dbReference>
<feature type="transmembrane region" description="Helical" evidence="16">
    <location>
        <begin position="14"/>
        <end position="37"/>
    </location>
</feature>
<evidence type="ECO:0000256" key="2">
    <source>
        <dbReference type="ARBA" id="ARBA00022527"/>
    </source>
</evidence>
<evidence type="ECO:0000256" key="11">
    <source>
        <dbReference type="ARBA" id="ARBA00023136"/>
    </source>
</evidence>
<accession>A0A6J5V3M3</accession>
<keyword evidence="12" id="KW-0675">Receptor</keyword>
<dbReference type="GO" id="GO:0005524">
    <property type="term" value="F:ATP binding"/>
    <property type="evidence" value="ECO:0007669"/>
    <property type="project" value="UniProtKB-UniRule"/>
</dbReference>
<dbReference type="PROSITE" id="PS00108">
    <property type="entry name" value="PROTEIN_KINASE_ST"/>
    <property type="match status" value="1"/>
</dbReference>
<keyword evidence="5" id="KW-0732">Signal</keyword>
<keyword evidence="4 16" id="KW-0812">Transmembrane</keyword>
<dbReference type="Gene3D" id="3.30.200.20">
    <property type="entry name" value="Phosphorylase Kinase, domain 1"/>
    <property type="match status" value="1"/>
</dbReference>
<dbReference type="Gene3D" id="1.10.510.10">
    <property type="entry name" value="Transferase(Phosphotransferase) domain 1"/>
    <property type="match status" value="2"/>
</dbReference>
<dbReference type="SUPFAM" id="SSF56112">
    <property type="entry name" value="Protein kinase-like (PK-like)"/>
    <property type="match status" value="1"/>
</dbReference>
<feature type="binding site" evidence="14">
    <location>
        <position position="109"/>
    </location>
    <ligand>
        <name>ATP</name>
        <dbReference type="ChEBI" id="CHEBI:30616"/>
    </ligand>
</feature>
<evidence type="ECO:0000256" key="7">
    <source>
        <dbReference type="ARBA" id="ARBA00022741"/>
    </source>
</evidence>
<keyword evidence="11 16" id="KW-0472">Membrane</keyword>
<dbReference type="PROSITE" id="PS00107">
    <property type="entry name" value="PROTEIN_KINASE_ATP"/>
    <property type="match status" value="1"/>
</dbReference>
<evidence type="ECO:0000256" key="10">
    <source>
        <dbReference type="ARBA" id="ARBA00022989"/>
    </source>
</evidence>
<sequence>MHILLGSKSNRSQIVIIIVVPIVVSVVLIVIFFCICLRVRRTKKKLETGKLIPGSDDTDEIGSAESLQFDLATIRVSTDDFSEANKLGHGGFGSVYRGRLLNGKDIAVKRLSTNSGQGDLEFKNEVLLVAKLQHRNLVRLLGFCLEGSERLLVYEFVPNASLDHIIFDPTKRAQLDWDRRYKIIVGTARGLLYLHEDSRLRIIHRDLKASNILIDAEMNPKISDFGMAKLFVLDQTQGNTSRIVGTYSRDSQWTKNSGFQHGENAEDLLSFAWRSWREGTASNLIDPTLKTGSRNEIMRCIHIGLLCVQENVADRPTMASVILMMNSYSFTLPVPSQPAFYLHRSIGLDMSLRSEYNSGATRSDRSKSNSVIVMEYETFTEPHPR</sequence>
<evidence type="ECO:0000256" key="1">
    <source>
        <dbReference type="ARBA" id="ARBA00004167"/>
    </source>
</evidence>
<keyword evidence="2 15" id="KW-0723">Serine/threonine-protein kinase</keyword>
<keyword evidence="7 14" id="KW-0547">Nucleotide-binding</keyword>
<dbReference type="PANTHER" id="PTHR27002">
    <property type="entry name" value="RECEPTOR-LIKE SERINE/THREONINE-PROTEIN KINASE SD1-8"/>
    <property type="match status" value="1"/>
</dbReference>
<evidence type="ECO:0000256" key="3">
    <source>
        <dbReference type="ARBA" id="ARBA00022679"/>
    </source>
</evidence>
<dbReference type="InterPro" id="IPR008271">
    <property type="entry name" value="Ser/Thr_kinase_AS"/>
</dbReference>
<evidence type="ECO:0000256" key="4">
    <source>
        <dbReference type="ARBA" id="ARBA00022692"/>
    </source>
</evidence>
<evidence type="ECO:0000313" key="19">
    <source>
        <dbReference type="Proteomes" id="UP000507222"/>
    </source>
</evidence>
<dbReference type="SMART" id="SM00220">
    <property type="entry name" value="S_TKc"/>
    <property type="match status" value="1"/>
</dbReference>
<dbReference type="Proteomes" id="UP000507222">
    <property type="component" value="Unassembled WGS sequence"/>
</dbReference>
<evidence type="ECO:0000256" key="13">
    <source>
        <dbReference type="ARBA" id="ARBA00023180"/>
    </source>
</evidence>
<dbReference type="Pfam" id="PF00069">
    <property type="entry name" value="Pkinase"/>
    <property type="match status" value="1"/>
</dbReference>
<dbReference type="PANTHER" id="PTHR27002:SF1073">
    <property type="entry name" value="CYSTEINE-RICH RECEPTOR-LIKE PROTEIN KINASE 29"/>
    <property type="match status" value="1"/>
</dbReference>
<feature type="domain" description="Protein kinase" evidence="17">
    <location>
        <begin position="81"/>
        <end position="385"/>
    </location>
</feature>
<evidence type="ECO:0000256" key="5">
    <source>
        <dbReference type="ARBA" id="ARBA00022729"/>
    </source>
</evidence>
<keyword evidence="3" id="KW-0808">Transferase</keyword>
<evidence type="ECO:0000256" key="8">
    <source>
        <dbReference type="ARBA" id="ARBA00022777"/>
    </source>
</evidence>
<keyword evidence="10 16" id="KW-1133">Transmembrane helix</keyword>
<evidence type="ECO:0000256" key="12">
    <source>
        <dbReference type="ARBA" id="ARBA00023170"/>
    </source>
</evidence>
<keyword evidence="13" id="KW-0325">Glycoprotein</keyword>
<dbReference type="FunFam" id="1.10.510.10:FF:001019">
    <property type="entry name" value="G-type lectin S-receptor-like serine/threonine-protein kinase B120"/>
    <property type="match status" value="1"/>
</dbReference>
<keyword evidence="9 14" id="KW-0067">ATP-binding</keyword>
<dbReference type="PROSITE" id="PS50011">
    <property type="entry name" value="PROTEIN_KINASE_DOM"/>
    <property type="match status" value="1"/>
</dbReference>
<comment type="subcellular location">
    <subcellularLocation>
        <location evidence="1">Membrane</location>
        <topology evidence="1">Single-pass membrane protein</topology>
    </subcellularLocation>
</comment>
<protein>
    <recommendedName>
        <fullName evidence="17">Protein kinase domain-containing protein</fullName>
    </recommendedName>
</protein>
<name>A0A6J5V3M3_PRUAR</name>
<gene>
    <name evidence="18" type="ORF">CURHAP_LOCUS38293</name>
</gene>
<evidence type="ECO:0000256" key="16">
    <source>
        <dbReference type="SAM" id="Phobius"/>
    </source>
</evidence>
<evidence type="ECO:0000313" key="18">
    <source>
        <dbReference type="EMBL" id="CAB4283550.1"/>
    </source>
</evidence>
<keyword evidence="6" id="KW-0677">Repeat</keyword>
<keyword evidence="8" id="KW-0418">Kinase</keyword>
<comment type="similarity">
    <text evidence="15">Belongs to the protein kinase superfamily.</text>
</comment>
<dbReference type="InterPro" id="IPR000719">
    <property type="entry name" value="Prot_kinase_dom"/>
</dbReference>
<reference evidence="18 19" key="1">
    <citation type="submission" date="2020-05" db="EMBL/GenBank/DDBJ databases">
        <authorList>
            <person name="Campoy J."/>
            <person name="Schneeberger K."/>
            <person name="Spophaly S."/>
        </authorList>
    </citation>
    <scope>NUCLEOTIDE SEQUENCE [LARGE SCALE GENOMIC DNA]</scope>
    <source>
        <strain evidence="18">PruArmRojPasFocal</strain>
    </source>
</reference>
<dbReference type="EMBL" id="CAEKDK010000006">
    <property type="protein sequence ID" value="CAB4283550.1"/>
    <property type="molecule type" value="Genomic_DNA"/>
</dbReference>
<dbReference type="AlphaFoldDB" id="A0A6J5V3M3"/>
<evidence type="ECO:0000256" key="6">
    <source>
        <dbReference type="ARBA" id="ARBA00022737"/>
    </source>
</evidence>
<proteinExistence type="inferred from homology"/>
<dbReference type="InterPro" id="IPR017441">
    <property type="entry name" value="Protein_kinase_ATP_BS"/>
</dbReference>
<evidence type="ECO:0000256" key="14">
    <source>
        <dbReference type="PROSITE-ProRule" id="PRU10141"/>
    </source>
</evidence>
<dbReference type="GO" id="GO:0005886">
    <property type="term" value="C:plasma membrane"/>
    <property type="evidence" value="ECO:0007669"/>
    <property type="project" value="TreeGrafter"/>
</dbReference>
<dbReference type="FunFam" id="3.30.200.20:FF:000142">
    <property type="entry name" value="Cysteine-rich receptor-like protein kinase 10"/>
    <property type="match status" value="1"/>
</dbReference>
<organism evidence="18 19">
    <name type="scientific">Prunus armeniaca</name>
    <name type="common">Apricot</name>
    <name type="synonym">Armeniaca vulgaris</name>
    <dbReference type="NCBI Taxonomy" id="36596"/>
    <lineage>
        <taxon>Eukaryota</taxon>
        <taxon>Viridiplantae</taxon>
        <taxon>Streptophyta</taxon>
        <taxon>Embryophyta</taxon>
        <taxon>Tracheophyta</taxon>
        <taxon>Spermatophyta</taxon>
        <taxon>Magnoliopsida</taxon>
        <taxon>eudicotyledons</taxon>
        <taxon>Gunneridae</taxon>
        <taxon>Pentapetalae</taxon>
        <taxon>rosids</taxon>
        <taxon>fabids</taxon>
        <taxon>Rosales</taxon>
        <taxon>Rosaceae</taxon>
        <taxon>Amygdaloideae</taxon>
        <taxon>Amygdaleae</taxon>
        <taxon>Prunus</taxon>
    </lineage>
</organism>